<dbReference type="InParanoid" id="A0A167KBK6"/>
<dbReference type="AlphaFoldDB" id="A0A167KBK6"/>
<organism evidence="2 3">
    <name type="scientific">Phycomyces blakesleeanus (strain ATCC 8743b / DSM 1359 / FGSC 10004 / NBRC 33097 / NRRL 1555)</name>
    <dbReference type="NCBI Taxonomy" id="763407"/>
    <lineage>
        <taxon>Eukaryota</taxon>
        <taxon>Fungi</taxon>
        <taxon>Fungi incertae sedis</taxon>
        <taxon>Mucoromycota</taxon>
        <taxon>Mucoromycotina</taxon>
        <taxon>Mucoromycetes</taxon>
        <taxon>Mucorales</taxon>
        <taxon>Phycomycetaceae</taxon>
        <taxon>Phycomyces</taxon>
    </lineage>
</organism>
<evidence type="ECO:0000313" key="2">
    <source>
        <dbReference type="EMBL" id="OAD67695.1"/>
    </source>
</evidence>
<gene>
    <name evidence="2" type="ORF">PHYBLDRAFT_151217</name>
</gene>
<evidence type="ECO:0000313" key="3">
    <source>
        <dbReference type="Proteomes" id="UP000077315"/>
    </source>
</evidence>
<accession>A0A167KBK6</accession>
<dbReference type="Proteomes" id="UP000077315">
    <property type="component" value="Unassembled WGS sequence"/>
</dbReference>
<feature type="domain" description="Complex 1 LYR protein" evidence="1">
    <location>
        <begin position="56"/>
        <end position="110"/>
    </location>
</feature>
<dbReference type="Pfam" id="PF05347">
    <property type="entry name" value="Complex1_LYR"/>
    <property type="match status" value="1"/>
</dbReference>
<dbReference type="CDD" id="cd20251">
    <property type="entry name" value="Complex1_LYR_SF"/>
    <property type="match status" value="1"/>
</dbReference>
<dbReference type="VEuPathDB" id="FungiDB:PHYBLDRAFT_151217"/>
<reference evidence="3" key="1">
    <citation type="submission" date="2015-06" db="EMBL/GenBank/DDBJ databases">
        <title>Expansion of signal transduction pathways in fungi by whole-genome duplication.</title>
        <authorList>
            <consortium name="DOE Joint Genome Institute"/>
            <person name="Corrochano L.M."/>
            <person name="Kuo A."/>
            <person name="Marcet-Houben M."/>
            <person name="Polaino S."/>
            <person name="Salamov A."/>
            <person name="Villalobos J.M."/>
            <person name="Alvarez M.I."/>
            <person name="Avalos J."/>
            <person name="Benito E.P."/>
            <person name="Benoit I."/>
            <person name="Burger G."/>
            <person name="Camino L.P."/>
            <person name="Canovas D."/>
            <person name="Cerda-Olmedo E."/>
            <person name="Cheng J.-F."/>
            <person name="Dominguez A."/>
            <person name="Elias M."/>
            <person name="Eslava A.P."/>
            <person name="Glaser F."/>
            <person name="Grimwood J."/>
            <person name="Gutierrez G."/>
            <person name="Heitman J."/>
            <person name="Henrissat B."/>
            <person name="Iturriaga E.A."/>
            <person name="Lang B.F."/>
            <person name="Lavin J.L."/>
            <person name="Lee S."/>
            <person name="Li W."/>
            <person name="Lindquist E."/>
            <person name="Lopez-Garcia S."/>
            <person name="Luque E.M."/>
            <person name="Marcos A.T."/>
            <person name="Martin J."/>
            <person name="McCluskey K."/>
            <person name="Medina H.R."/>
            <person name="Miralles-Duran A."/>
            <person name="Miyazaki A."/>
            <person name="Munoz-Torres E."/>
            <person name="Oguiza J.A."/>
            <person name="Ohm R."/>
            <person name="Olmedo M."/>
            <person name="Orejas M."/>
            <person name="Ortiz-Castellanos L."/>
            <person name="Pisabarro A.G."/>
            <person name="Rodriguez-Romero J."/>
            <person name="Ruiz-Herrera J."/>
            <person name="Ruiz-Vazquez R."/>
            <person name="Sanz C."/>
            <person name="Schackwitz W."/>
            <person name="Schmutz J."/>
            <person name="Shahriari M."/>
            <person name="Shelest E."/>
            <person name="Silva-Franco F."/>
            <person name="Soanes D."/>
            <person name="Syed K."/>
            <person name="Tagua V.G."/>
            <person name="Talbot N.J."/>
            <person name="Thon M."/>
            <person name="De vries R.P."/>
            <person name="Wiebenga A."/>
            <person name="Yadav J.S."/>
            <person name="Braun E.L."/>
            <person name="Baker S."/>
            <person name="Garre V."/>
            <person name="Horwitz B."/>
            <person name="Torres-Martinez S."/>
            <person name="Idnurm A."/>
            <person name="Herrera-Estrella A."/>
            <person name="Gabaldon T."/>
            <person name="Grigoriev I.V."/>
        </authorList>
    </citation>
    <scope>NUCLEOTIDE SEQUENCE [LARGE SCALE GENOMIC DNA]</scope>
    <source>
        <strain evidence="3">NRRL 1555(-)</strain>
    </source>
</reference>
<sequence length="182" mass="21329">MNRLWFLVPPSQNRLSPVLRVTCPRRLVSSSAGQDNNLSLWVSQPPNTKLSGAESRKLYRTFLRAGSKAVVGTNRQRKQIWQWTRTKFDKNLTETDPEKLGDLWIRSQNTLAFLKIASQRKGLEHKIVRNLCDFQFYQNRFNERPNILRRNIPSDISYMHAHCMDDLDLVIEMLNQELDLCL</sequence>
<dbReference type="GeneID" id="28993534"/>
<protein>
    <recommendedName>
        <fullName evidence="1">Complex 1 LYR protein domain-containing protein</fullName>
    </recommendedName>
</protein>
<dbReference type="InterPro" id="IPR008011">
    <property type="entry name" value="Complex1_LYR_dom"/>
</dbReference>
<evidence type="ECO:0000259" key="1">
    <source>
        <dbReference type="Pfam" id="PF05347"/>
    </source>
</evidence>
<dbReference type="OrthoDB" id="190098at2759"/>
<dbReference type="RefSeq" id="XP_018285735.1">
    <property type="nucleotide sequence ID" value="XM_018432628.1"/>
</dbReference>
<keyword evidence="3" id="KW-1185">Reference proteome</keyword>
<dbReference type="EMBL" id="KV440998">
    <property type="protein sequence ID" value="OAD67695.1"/>
    <property type="molecule type" value="Genomic_DNA"/>
</dbReference>
<dbReference type="STRING" id="763407.A0A167KBK6"/>
<proteinExistence type="predicted"/>
<name>A0A167KBK6_PHYB8</name>